<reference evidence="4" key="1">
    <citation type="submission" date="2017-06" db="EMBL/GenBank/DDBJ databases">
        <authorList>
            <person name="Varghese N."/>
            <person name="Submissions S."/>
        </authorList>
    </citation>
    <scope>NUCLEOTIDE SEQUENCE [LARGE SCALE GENOMIC DNA]</scope>
    <source>
        <strain evidence="4">JAD2</strain>
    </source>
</reference>
<dbReference type="EMBL" id="FYEK01000061">
    <property type="protein sequence ID" value="SNB72510.1"/>
    <property type="molecule type" value="Genomic_DNA"/>
</dbReference>
<name>A0A212RJK4_9CHLR</name>
<organism evidence="3 4">
    <name type="scientific">Thermoflexus hugenholtzii JAD2</name>
    <dbReference type="NCBI Taxonomy" id="877466"/>
    <lineage>
        <taxon>Bacteria</taxon>
        <taxon>Bacillati</taxon>
        <taxon>Chloroflexota</taxon>
        <taxon>Thermoflexia</taxon>
        <taxon>Thermoflexales</taxon>
        <taxon>Thermoflexaceae</taxon>
        <taxon>Thermoflexus</taxon>
    </lineage>
</organism>
<evidence type="ECO:0000256" key="2">
    <source>
        <dbReference type="SAM" id="MobiDB-lite"/>
    </source>
</evidence>
<evidence type="ECO:0000313" key="3">
    <source>
        <dbReference type="EMBL" id="SNB72510.1"/>
    </source>
</evidence>
<evidence type="ECO:0000313" key="4">
    <source>
        <dbReference type="Proteomes" id="UP000197025"/>
    </source>
</evidence>
<dbReference type="GO" id="GO:0051301">
    <property type="term" value="P:cell division"/>
    <property type="evidence" value="ECO:0007669"/>
    <property type="project" value="UniProtKB-KW"/>
</dbReference>
<keyword evidence="3" id="KW-0131">Cell cycle</keyword>
<accession>A0A212RJK4</accession>
<evidence type="ECO:0000256" key="1">
    <source>
        <dbReference type="SAM" id="Coils"/>
    </source>
</evidence>
<dbReference type="InterPro" id="IPR007060">
    <property type="entry name" value="FtsL/DivIC"/>
</dbReference>
<protein>
    <submittedName>
        <fullName evidence="3">Cell division protein FtsB</fullName>
    </submittedName>
</protein>
<dbReference type="Pfam" id="PF04977">
    <property type="entry name" value="DivIC"/>
    <property type="match status" value="1"/>
</dbReference>
<sequence>MRRWLDRIWRWGVRLTVLAALLALAHIAWENLEIYRQRVERAERLRAAIATEQARATRLAEQARYVQSEEFVARWARLEAGMVRPNETPYRLSWTPSASPPPSPPTPTPTPLPWQAWWMRLQGR</sequence>
<feature type="region of interest" description="Disordered" evidence="2">
    <location>
        <begin position="87"/>
        <end position="113"/>
    </location>
</feature>
<dbReference type="AlphaFoldDB" id="A0A212RJK4"/>
<gene>
    <name evidence="3" type="ORF">SAMN02746019_00016150</name>
</gene>
<keyword evidence="4" id="KW-1185">Reference proteome</keyword>
<dbReference type="RefSeq" id="WP_088572071.1">
    <property type="nucleotide sequence ID" value="NZ_FYEK01000061.1"/>
</dbReference>
<feature type="compositionally biased region" description="Pro residues" evidence="2">
    <location>
        <begin position="98"/>
        <end position="112"/>
    </location>
</feature>
<feature type="coiled-coil region" evidence="1">
    <location>
        <begin position="32"/>
        <end position="62"/>
    </location>
</feature>
<dbReference type="InParanoid" id="A0A212RJK4"/>
<keyword evidence="3" id="KW-0132">Cell division</keyword>
<keyword evidence="1" id="KW-0175">Coiled coil</keyword>
<proteinExistence type="predicted"/>
<dbReference type="Proteomes" id="UP000197025">
    <property type="component" value="Unassembled WGS sequence"/>
</dbReference>